<organism evidence="1">
    <name type="scientific">marine sediment metagenome</name>
    <dbReference type="NCBI Taxonomy" id="412755"/>
    <lineage>
        <taxon>unclassified sequences</taxon>
        <taxon>metagenomes</taxon>
        <taxon>ecological metagenomes</taxon>
    </lineage>
</organism>
<dbReference type="AlphaFoldDB" id="X1E8W3"/>
<gene>
    <name evidence="1" type="ORF">S01H4_58758</name>
</gene>
<evidence type="ECO:0000313" key="1">
    <source>
        <dbReference type="EMBL" id="GAH16820.1"/>
    </source>
</evidence>
<accession>X1E8W3</accession>
<reference evidence="1" key="1">
    <citation type="journal article" date="2014" name="Front. Microbiol.">
        <title>High frequency of phylogenetically diverse reductive dehalogenase-homologous genes in deep subseafloor sedimentary metagenomes.</title>
        <authorList>
            <person name="Kawai M."/>
            <person name="Futagami T."/>
            <person name="Toyoda A."/>
            <person name="Takaki Y."/>
            <person name="Nishi S."/>
            <person name="Hori S."/>
            <person name="Arai W."/>
            <person name="Tsubouchi T."/>
            <person name="Morono Y."/>
            <person name="Uchiyama I."/>
            <person name="Ito T."/>
            <person name="Fujiyama A."/>
            <person name="Inagaki F."/>
            <person name="Takami H."/>
        </authorList>
    </citation>
    <scope>NUCLEOTIDE SEQUENCE</scope>
    <source>
        <strain evidence="1">Expedition CK06-06</strain>
    </source>
</reference>
<proteinExistence type="predicted"/>
<dbReference type="EMBL" id="BART01034363">
    <property type="protein sequence ID" value="GAH16820.1"/>
    <property type="molecule type" value="Genomic_DNA"/>
</dbReference>
<feature type="non-terminal residue" evidence="1">
    <location>
        <position position="214"/>
    </location>
</feature>
<comment type="caution">
    <text evidence="1">The sequence shown here is derived from an EMBL/GenBank/DDBJ whole genome shotgun (WGS) entry which is preliminary data.</text>
</comment>
<feature type="non-terminal residue" evidence="1">
    <location>
        <position position="1"/>
    </location>
</feature>
<protein>
    <submittedName>
        <fullName evidence="1">Uncharacterized protein</fullName>
    </submittedName>
</protein>
<name>X1E8W3_9ZZZZ</name>
<sequence>GDTLTQANSDMSMIIDFIDSTGRYIYGYTTTTGTWDVTAARNLTIVQADDSLTAPDPNPLNINLNAKTDPPFGYDWTVYPTIDTKTYGTIPAKAYLGCLFNGRCVLAANPNSPHQWYMSRQANPYDWAYFANDAQSPVSGGDDDPGEIGDIIRALIPFDSDRLIFGCANSTMQLRGDPTFGGVLGTLDDNVGIFGSHSFCFDGDGNLYFWGTGG</sequence>